<dbReference type="InterPro" id="IPR043472">
    <property type="entry name" value="Macro_dom-like"/>
</dbReference>
<feature type="domain" description="Macro" evidence="1">
    <location>
        <begin position="78"/>
        <end position="268"/>
    </location>
</feature>
<dbReference type="PANTHER" id="PTHR11106">
    <property type="entry name" value="GANGLIOSIDE INDUCED DIFFERENTIATION ASSOCIATED PROTEIN 2-RELATED"/>
    <property type="match status" value="1"/>
</dbReference>
<gene>
    <name evidence="2" type="ORF">MANAM107_03730</name>
</gene>
<evidence type="ECO:0000313" key="2">
    <source>
        <dbReference type="EMBL" id="BDA63539.1"/>
    </source>
</evidence>
<dbReference type="SUPFAM" id="SSF52949">
    <property type="entry name" value="Macro domain-like"/>
    <property type="match status" value="1"/>
</dbReference>
<dbReference type="PROSITE" id="PS51154">
    <property type="entry name" value="MACRO"/>
    <property type="match status" value="1"/>
</dbReference>
<reference evidence="2 3" key="1">
    <citation type="submission" date="2021-08" db="EMBL/GenBank/DDBJ databases">
        <title>Whole genome sequence of novel Actinomyces species strain MAS-1.</title>
        <authorList>
            <person name="Saito M."/>
            <person name="Kuwahara N."/>
            <person name="Takizawa T."/>
            <person name="Gotouda H."/>
            <person name="Ochiai T."/>
        </authorList>
    </citation>
    <scope>NUCLEOTIDE SEQUENCE [LARGE SCALE GENOMIC DNA]</scope>
    <source>
        <strain evidence="2 3">MAS-1</strain>
    </source>
</reference>
<dbReference type="CDD" id="cd02908">
    <property type="entry name" value="Macro_OAADPr_deacetylase"/>
    <property type="match status" value="1"/>
</dbReference>
<keyword evidence="3" id="KW-1185">Reference proteome</keyword>
<proteinExistence type="predicted"/>
<dbReference type="RefSeq" id="WP_223910387.1">
    <property type="nucleotide sequence ID" value="NZ_AP025017.1"/>
</dbReference>
<dbReference type="Proteomes" id="UP000824496">
    <property type="component" value="Chromosome"/>
</dbReference>
<sequence length="268" mass="28885">MEPETKDSLVRSMLDWFQQDSPQAWAALSGWPRRTPDERRRLLRGLMNLRGPAPVPIGVADDQDRLLRAEISERGLIEAMSLAPLASDQRLALWRGDITRLRADAIVNAANAQLLGCFMPLHHCIDNAIHSAAGMGLRAECARIMAERGRPEPTGTATLTQGHCLAARHIVHTVGPIVRGAPTPEQCRQLASCYASCLAAAAGAGARSIAVCCISTGEYGFPQQEAARVALTALRAELGNHPTIERVVLNVFTGTDQAIYRSLLGPDA</sequence>
<organism evidence="2 3">
    <name type="scientific">Actinomyces capricornis</name>
    <dbReference type="NCBI Taxonomy" id="2755559"/>
    <lineage>
        <taxon>Bacteria</taxon>
        <taxon>Bacillati</taxon>
        <taxon>Actinomycetota</taxon>
        <taxon>Actinomycetes</taxon>
        <taxon>Actinomycetales</taxon>
        <taxon>Actinomycetaceae</taxon>
        <taxon>Actinomyces</taxon>
    </lineage>
</organism>
<dbReference type="EMBL" id="AP025017">
    <property type="protein sequence ID" value="BDA63539.1"/>
    <property type="molecule type" value="Genomic_DNA"/>
</dbReference>
<protein>
    <recommendedName>
        <fullName evidence="1">Macro domain-containing protein</fullName>
    </recommendedName>
</protein>
<name>A0ABN6K1Q9_9ACTO</name>
<dbReference type="SMART" id="SM00506">
    <property type="entry name" value="A1pp"/>
    <property type="match status" value="1"/>
</dbReference>
<dbReference type="InterPro" id="IPR002589">
    <property type="entry name" value="Macro_dom"/>
</dbReference>
<dbReference type="PANTHER" id="PTHR11106:SF27">
    <property type="entry name" value="MACRO DOMAIN-CONTAINING PROTEIN"/>
    <property type="match status" value="1"/>
</dbReference>
<dbReference type="Gene3D" id="3.40.220.10">
    <property type="entry name" value="Leucine Aminopeptidase, subunit E, domain 1"/>
    <property type="match status" value="1"/>
</dbReference>
<dbReference type="Pfam" id="PF01661">
    <property type="entry name" value="Macro"/>
    <property type="match status" value="1"/>
</dbReference>
<evidence type="ECO:0000259" key="1">
    <source>
        <dbReference type="PROSITE" id="PS51154"/>
    </source>
</evidence>
<evidence type="ECO:0000313" key="3">
    <source>
        <dbReference type="Proteomes" id="UP000824496"/>
    </source>
</evidence>
<dbReference type="NCBIfam" id="NF003163">
    <property type="entry name" value="PRK04143.1"/>
    <property type="match status" value="1"/>
</dbReference>
<accession>A0ABN6K1Q9</accession>